<dbReference type="SMART" id="SM00977">
    <property type="entry name" value="TilS_C"/>
    <property type="match status" value="1"/>
</dbReference>
<dbReference type="AlphaFoldDB" id="A0A9D9IZM0"/>
<dbReference type="InterPro" id="IPR011063">
    <property type="entry name" value="TilS/TtcA_N"/>
</dbReference>
<dbReference type="HAMAP" id="MF_01161">
    <property type="entry name" value="tRNA_Ile_lys_synt"/>
    <property type="match status" value="1"/>
</dbReference>
<dbReference type="CDD" id="cd01992">
    <property type="entry name" value="TilS_N"/>
    <property type="match status" value="1"/>
</dbReference>
<dbReference type="GO" id="GO:0006400">
    <property type="term" value="P:tRNA modification"/>
    <property type="evidence" value="ECO:0007669"/>
    <property type="project" value="UniProtKB-UniRule"/>
</dbReference>
<protein>
    <recommendedName>
        <fullName evidence="8">tRNA(Ile)-lysidine synthase</fullName>
        <ecNumber evidence="8">6.3.4.19</ecNumber>
    </recommendedName>
    <alternativeName>
        <fullName evidence="8">tRNA(Ile)-2-lysyl-cytidine synthase</fullName>
    </alternativeName>
    <alternativeName>
        <fullName evidence="8">tRNA(Ile)-lysidine synthetase</fullName>
    </alternativeName>
</protein>
<keyword evidence="6 8" id="KW-0067">ATP-binding</keyword>
<comment type="catalytic activity">
    <reaction evidence="7 8">
        <text>cytidine(34) in tRNA(Ile2) + L-lysine + ATP = lysidine(34) in tRNA(Ile2) + AMP + diphosphate + H(+)</text>
        <dbReference type="Rhea" id="RHEA:43744"/>
        <dbReference type="Rhea" id="RHEA-COMP:10625"/>
        <dbReference type="Rhea" id="RHEA-COMP:10670"/>
        <dbReference type="ChEBI" id="CHEBI:15378"/>
        <dbReference type="ChEBI" id="CHEBI:30616"/>
        <dbReference type="ChEBI" id="CHEBI:32551"/>
        <dbReference type="ChEBI" id="CHEBI:33019"/>
        <dbReference type="ChEBI" id="CHEBI:82748"/>
        <dbReference type="ChEBI" id="CHEBI:83665"/>
        <dbReference type="ChEBI" id="CHEBI:456215"/>
        <dbReference type="EC" id="6.3.4.19"/>
    </reaction>
</comment>
<dbReference type="PANTHER" id="PTHR43033">
    <property type="entry name" value="TRNA(ILE)-LYSIDINE SYNTHASE-RELATED"/>
    <property type="match status" value="1"/>
</dbReference>
<name>A0A9D9IZM0_9BACT</name>
<evidence type="ECO:0000256" key="7">
    <source>
        <dbReference type="ARBA" id="ARBA00048539"/>
    </source>
</evidence>
<dbReference type="GO" id="GO:0032267">
    <property type="term" value="F:tRNA(Ile)-lysidine synthase activity"/>
    <property type="evidence" value="ECO:0007669"/>
    <property type="project" value="UniProtKB-EC"/>
</dbReference>
<keyword evidence="3 8" id="KW-0436">Ligase</keyword>
<feature type="domain" description="Lysidine-tRNA(Ile) synthetase C-terminal" evidence="9">
    <location>
        <begin position="329"/>
        <end position="402"/>
    </location>
</feature>
<evidence type="ECO:0000256" key="4">
    <source>
        <dbReference type="ARBA" id="ARBA00022694"/>
    </source>
</evidence>
<reference evidence="10" key="1">
    <citation type="submission" date="2020-10" db="EMBL/GenBank/DDBJ databases">
        <authorList>
            <person name="Gilroy R."/>
        </authorList>
    </citation>
    <scope>NUCLEOTIDE SEQUENCE</scope>
    <source>
        <strain evidence="10">B3-1481</strain>
    </source>
</reference>
<accession>A0A9D9IZM0</accession>
<dbReference type="Proteomes" id="UP000823769">
    <property type="component" value="Unassembled WGS sequence"/>
</dbReference>
<dbReference type="Pfam" id="PF01171">
    <property type="entry name" value="ATP_bind_3"/>
    <property type="match status" value="1"/>
</dbReference>
<evidence type="ECO:0000256" key="1">
    <source>
        <dbReference type="ARBA" id="ARBA00004496"/>
    </source>
</evidence>
<evidence type="ECO:0000313" key="11">
    <source>
        <dbReference type="Proteomes" id="UP000823769"/>
    </source>
</evidence>
<evidence type="ECO:0000259" key="9">
    <source>
        <dbReference type="SMART" id="SM00977"/>
    </source>
</evidence>
<dbReference type="NCBIfam" id="TIGR02433">
    <property type="entry name" value="lysidine_TilS_C"/>
    <property type="match status" value="1"/>
</dbReference>
<dbReference type="PANTHER" id="PTHR43033:SF1">
    <property type="entry name" value="TRNA(ILE)-LYSIDINE SYNTHASE-RELATED"/>
    <property type="match status" value="1"/>
</dbReference>
<dbReference type="NCBIfam" id="TIGR02432">
    <property type="entry name" value="lysidine_TilS_N"/>
    <property type="match status" value="1"/>
</dbReference>
<gene>
    <name evidence="8 10" type="primary">tilS</name>
    <name evidence="10" type="ORF">IAB76_04915</name>
</gene>
<dbReference type="Pfam" id="PF11734">
    <property type="entry name" value="TilS_C"/>
    <property type="match status" value="1"/>
</dbReference>
<dbReference type="SUPFAM" id="SSF52402">
    <property type="entry name" value="Adenine nucleotide alpha hydrolases-like"/>
    <property type="match status" value="1"/>
</dbReference>
<dbReference type="SUPFAM" id="SSF56037">
    <property type="entry name" value="PheT/TilS domain"/>
    <property type="match status" value="1"/>
</dbReference>
<evidence type="ECO:0000256" key="8">
    <source>
        <dbReference type="HAMAP-Rule" id="MF_01161"/>
    </source>
</evidence>
<organism evidence="10 11">
    <name type="scientific">Candidatus Cryptobacteroides avistercoris</name>
    <dbReference type="NCBI Taxonomy" id="2840758"/>
    <lineage>
        <taxon>Bacteria</taxon>
        <taxon>Pseudomonadati</taxon>
        <taxon>Bacteroidota</taxon>
        <taxon>Bacteroidia</taxon>
        <taxon>Bacteroidales</taxon>
        <taxon>Candidatus Cryptobacteroides</taxon>
    </lineage>
</organism>
<sequence>MRRILLAVSGGIDSMYMANRAPELFPGAVFSVAHCNFRLRGGESDGDEAFVRSWCADRGIECFVESFDTRAYAAAHGVSIEMAARELRYAWFAGLCREKGFEAVAVAHNADDNAETLILNLLRGTGIRGVRGMAGREGVLRPLLGTSRSEIRSWMTEHGCSWRDDSTNAESDCRRNLIRNEIFPLFARINPSFVRTLNADMRRLAQAGDIAEEYFKRTAGCFRLPDGSISTHGLTGIPHWEFVLWRLLEDSGINSDEFAALADALKEGRQIAGRRYGPVTGASGRLITGSAESAPGKPRIEIIPRSGIASLKQEPGILVADADRIPHPLKIRRWQPGDWMVPFGMHGRKKVSDIFTDLHVPVTEKTDALVVELDGSRVAALIGWRIDDSVKVTDATVRVLRITLE</sequence>
<comment type="function">
    <text evidence="8">Ligates lysine onto the cytidine present at position 34 of the AUA codon-specific tRNA(Ile) that contains the anticodon CAU, in an ATP-dependent manner. Cytidine is converted to lysidine, thus changing the amino acid specificity of the tRNA from methionine to isoleucine.</text>
</comment>
<dbReference type="InterPro" id="IPR012795">
    <property type="entry name" value="tRNA_Ile_lys_synt_N"/>
</dbReference>
<dbReference type="EC" id="6.3.4.19" evidence="8"/>
<comment type="domain">
    <text evidence="8">The N-terminal region contains the highly conserved SGGXDS motif, predicted to be a P-loop motif involved in ATP binding.</text>
</comment>
<dbReference type="GO" id="GO:0005737">
    <property type="term" value="C:cytoplasm"/>
    <property type="evidence" value="ECO:0007669"/>
    <property type="project" value="UniProtKB-SubCell"/>
</dbReference>
<dbReference type="EMBL" id="JADILW010000069">
    <property type="protein sequence ID" value="MBO8480433.1"/>
    <property type="molecule type" value="Genomic_DNA"/>
</dbReference>
<evidence type="ECO:0000256" key="2">
    <source>
        <dbReference type="ARBA" id="ARBA00022490"/>
    </source>
</evidence>
<evidence type="ECO:0000256" key="6">
    <source>
        <dbReference type="ARBA" id="ARBA00022840"/>
    </source>
</evidence>
<keyword evidence="5 8" id="KW-0547">Nucleotide-binding</keyword>
<comment type="caution">
    <text evidence="10">The sequence shown here is derived from an EMBL/GenBank/DDBJ whole genome shotgun (WGS) entry which is preliminary data.</text>
</comment>
<dbReference type="InterPro" id="IPR014729">
    <property type="entry name" value="Rossmann-like_a/b/a_fold"/>
</dbReference>
<evidence type="ECO:0000256" key="3">
    <source>
        <dbReference type="ARBA" id="ARBA00022598"/>
    </source>
</evidence>
<evidence type="ECO:0000313" key="10">
    <source>
        <dbReference type="EMBL" id="MBO8480433.1"/>
    </source>
</evidence>
<comment type="subcellular location">
    <subcellularLocation>
        <location evidence="1 8">Cytoplasm</location>
    </subcellularLocation>
</comment>
<evidence type="ECO:0000256" key="5">
    <source>
        <dbReference type="ARBA" id="ARBA00022741"/>
    </source>
</evidence>
<dbReference type="InterPro" id="IPR012796">
    <property type="entry name" value="Lysidine-tRNA-synth_C"/>
</dbReference>
<dbReference type="InterPro" id="IPR012094">
    <property type="entry name" value="tRNA_Ile_lys_synt"/>
</dbReference>
<reference evidence="10" key="2">
    <citation type="journal article" date="2021" name="PeerJ">
        <title>Extensive microbial diversity within the chicken gut microbiome revealed by metagenomics and culture.</title>
        <authorList>
            <person name="Gilroy R."/>
            <person name="Ravi A."/>
            <person name="Getino M."/>
            <person name="Pursley I."/>
            <person name="Horton D.L."/>
            <person name="Alikhan N.F."/>
            <person name="Baker D."/>
            <person name="Gharbi K."/>
            <person name="Hall N."/>
            <person name="Watson M."/>
            <person name="Adriaenssens E.M."/>
            <person name="Foster-Nyarko E."/>
            <person name="Jarju S."/>
            <person name="Secka A."/>
            <person name="Antonio M."/>
            <person name="Oren A."/>
            <person name="Chaudhuri R.R."/>
            <person name="La Ragione R."/>
            <person name="Hildebrand F."/>
            <person name="Pallen M.J."/>
        </authorList>
    </citation>
    <scope>NUCLEOTIDE SEQUENCE</scope>
    <source>
        <strain evidence="10">B3-1481</strain>
    </source>
</reference>
<comment type="similarity">
    <text evidence="8">Belongs to the tRNA(Ile)-lysidine synthase family.</text>
</comment>
<dbReference type="GO" id="GO:0005524">
    <property type="term" value="F:ATP binding"/>
    <property type="evidence" value="ECO:0007669"/>
    <property type="project" value="UniProtKB-UniRule"/>
</dbReference>
<keyword evidence="2 8" id="KW-0963">Cytoplasm</keyword>
<keyword evidence="4 8" id="KW-0819">tRNA processing</keyword>
<proteinExistence type="inferred from homology"/>
<feature type="binding site" evidence="8">
    <location>
        <begin position="9"/>
        <end position="14"/>
    </location>
    <ligand>
        <name>ATP</name>
        <dbReference type="ChEBI" id="CHEBI:30616"/>
    </ligand>
</feature>
<dbReference type="Gene3D" id="3.40.50.620">
    <property type="entry name" value="HUPs"/>
    <property type="match status" value="1"/>
</dbReference>